<sequence>MIVFLWGKVYKLHNKVWYTFRGLGTPLILWKEQPTRTKGQLQMGNNQVDKFCAAQDIGLKERKEDVSPAVLIEVCQGKEH</sequence>
<dbReference type="EMBL" id="CM004476">
    <property type="protein sequence ID" value="OCT75542.1"/>
    <property type="molecule type" value="Genomic_DNA"/>
</dbReference>
<reference evidence="2" key="1">
    <citation type="journal article" date="2016" name="Nature">
        <title>Genome evolution in the allotetraploid frog Xenopus laevis.</title>
        <authorList>
            <person name="Session A.M."/>
            <person name="Uno Y."/>
            <person name="Kwon T."/>
            <person name="Chapman J.A."/>
            <person name="Toyoda A."/>
            <person name="Takahashi S."/>
            <person name="Fukui A."/>
            <person name="Hikosaka A."/>
            <person name="Suzuki A."/>
            <person name="Kondo M."/>
            <person name="van Heeringen S.J."/>
            <person name="Quigley I."/>
            <person name="Heinz S."/>
            <person name="Ogino H."/>
            <person name="Ochi H."/>
            <person name="Hellsten U."/>
            <person name="Lyons J.B."/>
            <person name="Simakov O."/>
            <person name="Putnam N."/>
            <person name="Stites J."/>
            <person name="Kuroki Y."/>
            <person name="Tanaka T."/>
            <person name="Michiue T."/>
            <person name="Watanabe M."/>
            <person name="Bogdanovic O."/>
            <person name="Lister R."/>
            <person name="Georgiou G."/>
            <person name="Paranjpe S.S."/>
            <person name="van Kruijsbergen I."/>
            <person name="Shu S."/>
            <person name="Carlson J."/>
            <person name="Kinoshita T."/>
            <person name="Ohta Y."/>
            <person name="Mawaribuchi S."/>
            <person name="Jenkins J."/>
            <person name="Grimwood J."/>
            <person name="Schmutz J."/>
            <person name="Mitros T."/>
            <person name="Mozaffari S.V."/>
            <person name="Suzuki Y."/>
            <person name="Haramoto Y."/>
            <person name="Yamamoto T.S."/>
            <person name="Takagi C."/>
            <person name="Heald R."/>
            <person name="Miller K."/>
            <person name="Haudenschild C."/>
            <person name="Kitzman J."/>
            <person name="Nakayama T."/>
            <person name="Izutsu Y."/>
            <person name="Robert J."/>
            <person name="Fortriede J."/>
            <person name="Burns K."/>
            <person name="Lotay V."/>
            <person name="Karimi K."/>
            <person name="Yasuoka Y."/>
            <person name="Dichmann D.S."/>
            <person name="Flajnik M.F."/>
            <person name="Houston D.W."/>
            <person name="Shendure J."/>
            <person name="DuPasquier L."/>
            <person name="Vize P.D."/>
            <person name="Zorn A.M."/>
            <person name="Ito M."/>
            <person name="Marcotte E.M."/>
            <person name="Wallingford J.B."/>
            <person name="Ito Y."/>
            <person name="Asashima M."/>
            <person name="Ueno N."/>
            <person name="Matsuda Y."/>
            <person name="Veenstra G.J."/>
            <person name="Fujiyama A."/>
            <person name="Harland R.M."/>
            <person name="Taira M."/>
            <person name="Rokhsar D.S."/>
        </authorList>
    </citation>
    <scope>NUCLEOTIDE SEQUENCE [LARGE SCALE GENOMIC DNA]</scope>
    <source>
        <strain evidence="2">J</strain>
    </source>
</reference>
<organism evidence="1 2">
    <name type="scientific">Xenopus laevis</name>
    <name type="common">African clawed frog</name>
    <dbReference type="NCBI Taxonomy" id="8355"/>
    <lineage>
        <taxon>Eukaryota</taxon>
        <taxon>Metazoa</taxon>
        <taxon>Chordata</taxon>
        <taxon>Craniata</taxon>
        <taxon>Vertebrata</taxon>
        <taxon>Euteleostomi</taxon>
        <taxon>Amphibia</taxon>
        <taxon>Batrachia</taxon>
        <taxon>Anura</taxon>
        <taxon>Pipoidea</taxon>
        <taxon>Pipidae</taxon>
        <taxon>Xenopodinae</taxon>
        <taxon>Xenopus</taxon>
        <taxon>Xenopus</taxon>
    </lineage>
</organism>
<proteinExistence type="predicted"/>
<evidence type="ECO:0000313" key="1">
    <source>
        <dbReference type="EMBL" id="OCT75542.1"/>
    </source>
</evidence>
<dbReference type="Proteomes" id="UP000694892">
    <property type="component" value="Chromosome 6L"/>
</dbReference>
<gene>
    <name evidence="1" type="ORF">XELAEV_18030723mg</name>
</gene>
<name>A0A974HF03_XENLA</name>
<accession>A0A974HF03</accession>
<protein>
    <submittedName>
        <fullName evidence="1">Uncharacterized protein</fullName>
    </submittedName>
</protein>
<evidence type="ECO:0000313" key="2">
    <source>
        <dbReference type="Proteomes" id="UP000694892"/>
    </source>
</evidence>
<dbReference type="AlphaFoldDB" id="A0A974HF03"/>